<dbReference type="Gene3D" id="1.10.132.60">
    <property type="entry name" value="DNA polymerase family B, C-terminal domain"/>
    <property type="match status" value="1"/>
</dbReference>
<evidence type="ECO:0000256" key="7">
    <source>
        <dbReference type="RuleBase" id="RU000442"/>
    </source>
</evidence>
<dbReference type="GO" id="GO:0000166">
    <property type="term" value="F:nucleotide binding"/>
    <property type="evidence" value="ECO:0007669"/>
    <property type="project" value="InterPro"/>
</dbReference>
<evidence type="ECO:0000256" key="5">
    <source>
        <dbReference type="ARBA" id="ARBA00023125"/>
    </source>
</evidence>
<keyword evidence="11" id="KW-1185">Reference proteome</keyword>
<reference evidence="10 11" key="1">
    <citation type="journal article" name="Nat. Commun.">
        <title>Undinarchaeota illuminate DPANN phylogeny and the impact of gene transfer on archaeal evolution.</title>
        <authorList>
            <person name="Dombrowski N."/>
            <person name="Williams T.A."/>
            <person name="Sun J."/>
            <person name="Woodcroft B.J."/>
            <person name="Lee J.H."/>
            <person name="Minh B.Q."/>
            <person name="Rinke C."/>
            <person name="Spang A."/>
        </authorList>
    </citation>
    <scope>NUCLEOTIDE SEQUENCE [LARGE SCALE GENOMIC DNA]</scope>
    <source>
        <strain evidence="10">MAG_bin1129</strain>
    </source>
</reference>
<evidence type="ECO:0000259" key="8">
    <source>
        <dbReference type="Pfam" id="PF00136"/>
    </source>
</evidence>
<organism evidence="10 11">
    <name type="scientific">Candidatus Naiadarchaeum limnaeum</name>
    <dbReference type="NCBI Taxonomy" id="2756139"/>
    <lineage>
        <taxon>Archaea</taxon>
        <taxon>Candidatus Undinarchaeota</taxon>
        <taxon>Candidatus Undinarchaeia</taxon>
        <taxon>Candidatus Naiadarchaeales</taxon>
        <taxon>Candidatus Naiadarchaeaceae</taxon>
        <taxon>Candidatus Naiadarchaeum</taxon>
    </lineage>
</organism>
<dbReference type="Pfam" id="PF03104">
    <property type="entry name" value="DNA_pol_B_exo1"/>
    <property type="match status" value="1"/>
</dbReference>
<dbReference type="InterPro" id="IPR012337">
    <property type="entry name" value="RNaseH-like_sf"/>
</dbReference>
<dbReference type="NCBIfam" id="TIGR00592">
    <property type="entry name" value="pol2"/>
    <property type="match status" value="1"/>
</dbReference>
<sequence>MGEYAFSLLDIDYILEEKKPVIRIFGRTDKGQSIVAFDRGFEPYFYAYSKEPEKTAERLKELKKEEFVIEKVKIEKKLLNGKEVKILKVVMQSPTEVPSAREAVKHVRGVEGVYEADILFARRYLFDNGLMPMVMISAKGKIVSDAEIKKNYKAEILIDLEERPKNTDKTLSDLNVMSFDIEVYNPKGAPDQKIDYITMLSLKDGKIEKLISTKTSKEPSNKIEKVSSEAEIIKKFAEIVNERDVDILVGYNSDQFDLEYIRNRMERVKYEVVLGRTEDPLKFKKKGLFTAVQTIGRVHIDLFHYASYILRGALGGISSRTLENVAQTFLGEGKKEIDWKVMWKYWDEGDEKLDQLFEYALHDSVLTWKLANVFLPKVYEIAKLVKIPVFDAIRTSYGQLVENYLIWNAHERNEIAPNRPDEEERDARYELGAIEGAYVKEPKKGMYENIALLDFRSLYPTIIISHNIDPSTINCDCCKGIAEPVPETKNWFCKKRRGLIPDVLEKIIDRRVKVKEHMKKLDKNSEEYKELDNEQYALKILANSAYGYLAYRNARWYSRSSASSVTALGRMYIKKIMDVAENEKLEVIYGDTDSLFAISKEGPIEDRIKNFLKKINSELPRAMELELEGIYKRGIFVSKKRYALADKNGKTTVKGLEFVRRDWSQLAKDTQKKVLEALLDKGSSEKAFEIVREVINRLKEGRVTKEDLVVYTALTRPLEKYEVTAPHIAVAKILKKKGEDIKTGSSIGYIIIKGEGKISERARPVDEVDFKKYDKDYYIEHEIIPAVSRVMEALGYEEGALLGKKQFKLTHF</sequence>
<name>A0A832XGD3_9ARCH</name>
<keyword evidence="7" id="KW-0235">DNA replication</keyword>
<evidence type="ECO:0000256" key="6">
    <source>
        <dbReference type="ARBA" id="ARBA00049244"/>
    </source>
</evidence>
<comment type="catalytic activity">
    <reaction evidence="6 7">
        <text>DNA(n) + a 2'-deoxyribonucleoside 5'-triphosphate = DNA(n+1) + diphosphate</text>
        <dbReference type="Rhea" id="RHEA:22508"/>
        <dbReference type="Rhea" id="RHEA-COMP:17339"/>
        <dbReference type="Rhea" id="RHEA-COMP:17340"/>
        <dbReference type="ChEBI" id="CHEBI:33019"/>
        <dbReference type="ChEBI" id="CHEBI:61560"/>
        <dbReference type="ChEBI" id="CHEBI:173112"/>
        <dbReference type="EC" id="2.7.7.7"/>
    </reaction>
</comment>
<dbReference type="GO" id="GO:0006261">
    <property type="term" value="P:DNA-templated DNA replication"/>
    <property type="evidence" value="ECO:0007669"/>
    <property type="project" value="TreeGrafter"/>
</dbReference>
<dbReference type="InterPro" id="IPR043502">
    <property type="entry name" value="DNA/RNA_pol_sf"/>
</dbReference>
<dbReference type="Pfam" id="PF00136">
    <property type="entry name" value="DNA_pol_B"/>
    <property type="match status" value="1"/>
</dbReference>
<dbReference type="PRINTS" id="PR00106">
    <property type="entry name" value="DNAPOLB"/>
</dbReference>
<keyword evidence="5 7" id="KW-0238">DNA-binding</keyword>
<dbReference type="SUPFAM" id="SSF56672">
    <property type="entry name" value="DNA/RNA polymerases"/>
    <property type="match status" value="1"/>
</dbReference>
<dbReference type="Gene3D" id="3.30.420.10">
    <property type="entry name" value="Ribonuclease H-like superfamily/Ribonuclease H"/>
    <property type="match status" value="1"/>
</dbReference>
<dbReference type="Gene3D" id="1.10.287.690">
    <property type="entry name" value="Helix hairpin bin"/>
    <property type="match status" value="1"/>
</dbReference>
<comment type="caution">
    <text evidence="10">The sequence shown here is derived from an EMBL/GenBank/DDBJ whole genome shotgun (WGS) entry which is preliminary data.</text>
</comment>
<dbReference type="Proteomes" id="UP000646946">
    <property type="component" value="Unassembled WGS sequence"/>
</dbReference>
<dbReference type="InterPro" id="IPR050240">
    <property type="entry name" value="DNA_pol_type-B"/>
</dbReference>
<comment type="similarity">
    <text evidence="1 7">Belongs to the DNA polymerase type-B family.</text>
</comment>
<keyword evidence="2 7" id="KW-0808">Transferase</keyword>
<dbReference type="PROSITE" id="PS00116">
    <property type="entry name" value="DNA_POLYMERASE_B"/>
    <property type="match status" value="1"/>
</dbReference>
<dbReference type="InterPro" id="IPR006134">
    <property type="entry name" value="DNA-dir_DNA_pol_B_multi_dom"/>
</dbReference>
<gene>
    <name evidence="10" type="ORF">H1016_00760</name>
</gene>
<dbReference type="InterPro" id="IPR006133">
    <property type="entry name" value="DNA-dir_DNA_pol_B_exonuc"/>
</dbReference>
<dbReference type="GO" id="GO:0003887">
    <property type="term" value="F:DNA-directed DNA polymerase activity"/>
    <property type="evidence" value="ECO:0007669"/>
    <property type="project" value="UniProtKB-KW"/>
</dbReference>
<dbReference type="AlphaFoldDB" id="A0A832XGD3"/>
<evidence type="ECO:0000256" key="2">
    <source>
        <dbReference type="ARBA" id="ARBA00022679"/>
    </source>
</evidence>
<dbReference type="Gene3D" id="3.90.1600.10">
    <property type="entry name" value="Palm domain of DNA polymerase"/>
    <property type="match status" value="1"/>
</dbReference>
<evidence type="ECO:0000256" key="3">
    <source>
        <dbReference type="ARBA" id="ARBA00022695"/>
    </source>
</evidence>
<evidence type="ECO:0000259" key="9">
    <source>
        <dbReference type="Pfam" id="PF03104"/>
    </source>
</evidence>
<feature type="domain" description="DNA-directed DNA polymerase family B exonuclease" evidence="9">
    <location>
        <begin position="113"/>
        <end position="306"/>
    </location>
</feature>
<dbReference type="GO" id="GO:0003677">
    <property type="term" value="F:DNA binding"/>
    <property type="evidence" value="ECO:0007669"/>
    <property type="project" value="UniProtKB-KW"/>
</dbReference>
<evidence type="ECO:0000256" key="1">
    <source>
        <dbReference type="ARBA" id="ARBA00005755"/>
    </source>
</evidence>
<dbReference type="SUPFAM" id="SSF53098">
    <property type="entry name" value="Ribonuclease H-like"/>
    <property type="match status" value="1"/>
</dbReference>
<dbReference type="InterPro" id="IPR017964">
    <property type="entry name" value="DNA-dir_DNA_pol_B_CS"/>
</dbReference>
<proteinExistence type="inferred from homology"/>
<dbReference type="Gene3D" id="3.30.342.10">
    <property type="entry name" value="DNA Polymerase, chain B, domain 1"/>
    <property type="match status" value="1"/>
</dbReference>
<protein>
    <recommendedName>
        <fullName evidence="7">DNA polymerase</fullName>
        <ecNumber evidence="7">2.7.7.7</ecNumber>
    </recommendedName>
</protein>
<dbReference type="PANTHER" id="PTHR10322">
    <property type="entry name" value="DNA POLYMERASE CATALYTIC SUBUNIT"/>
    <property type="match status" value="1"/>
</dbReference>
<dbReference type="InterPro" id="IPR042087">
    <property type="entry name" value="DNA_pol_B_thumb"/>
</dbReference>
<dbReference type="EC" id="2.7.7.7" evidence="7"/>
<keyword evidence="4 7" id="KW-0239">DNA-directed DNA polymerase</keyword>
<keyword evidence="3 7" id="KW-0548">Nucleotidyltransferase</keyword>
<feature type="domain" description="DNA-directed DNA polymerase family B multifunctional" evidence="8">
    <location>
        <begin position="398"/>
        <end position="793"/>
    </location>
</feature>
<accession>A0A832XGD3</accession>
<evidence type="ECO:0000313" key="11">
    <source>
        <dbReference type="Proteomes" id="UP000646946"/>
    </source>
</evidence>
<evidence type="ECO:0000256" key="4">
    <source>
        <dbReference type="ARBA" id="ARBA00022932"/>
    </source>
</evidence>
<evidence type="ECO:0000313" key="10">
    <source>
        <dbReference type="EMBL" id="HIK00054.1"/>
    </source>
</evidence>
<dbReference type="InterPro" id="IPR036397">
    <property type="entry name" value="RNaseH_sf"/>
</dbReference>
<dbReference type="PANTHER" id="PTHR10322:SF23">
    <property type="entry name" value="DNA POLYMERASE DELTA CATALYTIC SUBUNIT"/>
    <property type="match status" value="1"/>
</dbReference>
<dbReference type="InterPro" id="IPR006172">
    <property type="entry name" value="DNA-dir_DNA_pol_B"/>
</dbReference>
<dbReference type="SMART" id="SM00486">
    <property type="entry name" value="POLBc"/>
    <property type="match status" value="1"/>
</dbReference>
<dbReference type="EMBL" id="DVAB01000007">
    <property type="protein sequence ID" value="HIK00054.1"/>
    <property type="molecule type" value="Genomic_DNA"/>
</dbReference>
<dbReference type="InterPro" id="IPR023211">
    <property type="entry name" value="DNA_pol_palm_dom_sf"/>
</dbReference>